<evidence type="ECO:0000259" key="5">
    <source>
        <dbReference type="PROSITE" id="PS51635"/>
    </source>
</evidence>
<dbReference type="Gene3D" id="3.40.1090.10">
    <property type="entry name" value="Cytosolic phospholipase A2 catalytic domain"/>
    <property type="match status" value="2"/>
</dbReference>
<dbReference type="InterPro" id="IPR050301">
    <property type="entry name" value="NTE"/>
</dbReference>
<proteinExistence type="predicted"/>
<evidence type="ECO:0000256" key="2">
    <source>
        <dbReference type="ARBA" id="ARBA00022963"/>
    </source>
</evidence>
<keyword evidence="2 4" id="KW-0442">Lipid degradation</keyword>
<name>A0ABU3NAJ8_9SPHN</name>
<feature type="domain" description="PNPLA" evidence="5">
    <location>
        <begin position="14"/>
        <end position="216"/>
    </location>
</feature>
<reference evidence="6" key="1">
    <citation type="submission" date="2022-04" db="EMBL/GenBank/DDBJ databases">
        <title>Tomato heritable bacteria conferring resistance against bacterial wilt.</title>
        <authorList>
            <person name="Yin J."/>
        </authorList>
    </citation>
    <scope>NUCLEOTIDE SEQUENCE</scope>
    <source>
        <strain evidence="6">Cra20</strain>
    </source>
</reference>
<dbReference type="PANTHER" id="PTHR14226">
    <property type="entry name" value="NEUROPATHY TARGET ESTERASE/SWISS CHEESE D.MELANOGASTER"/>
    <property type="match status" value="1"/>
</dbReference>
<evidence type="ECO:0000256" key="3">
    <source>
        <dbReference type="ARBA" id="ARBA00023098"/>
    </source>
</evidence>
<comment type="caution">
    <text evidence="6">The sequence shown here is derived from an EMBL/GenBank/DDBJ whole genome shotgun (WGS) entry which is preliminary data.</text>
</comment>
<dbReference type="SUPFAM" id="SSF52151">
    <property type="entry name" value="FabD/lysophospholipase-like"/>
    <property type="match status" value="1"/>
</dbReference>
<dbReference type="Pfam" id="PF12536">
    <property type="entry name" value="DUF3734"/>
    <property type="match status" value="1"/>
</dbReference>
<keyword evidence="3 4" id="KW-0443">Lipid metabolism</keyword>
<dbReference type="InterPro" id="IPR002641">
    <property type="entry name" value="PNPLA_dom"/>
</dbReference>
<organism evidence="6">
    <name type="scientific">Sphingomonas psychrotolerans</name>
    <dbReference type="NCBI Taxonomy" id="1327635"/>
    <lineage>
        <taxon>Bacteria</taxon>
        <taxon>Pseudomonadati</taxon>
        <taxon>Pseudomonadota</taxon>
        <taxon>Alphaproteobacteria</taxon>
        <taxon>Sphingomonadales</taxon>
        <taxon>Sphingomonadaceae</taxon>
        <taxon>Sphingomonas</taxon>
    </lineage>
</organism>
<dbReference type="PROSITE" id="PS51635">
    <property type="entry name" value="PNPLA"/>
    <property type="match status" value="1"/>
</dbReference>
<evidence type="ECO:0000256" key="1">
    <source>
        <dbReference type="ARBA" id="ARBA00022801"/>
    </source>
</evidence>
<feature type="short sequence motif" description="GXSXG" evidence="4">
    <location>
        <begin position="45"/>
        <end position="49"/>
    </location>
</feature>
<gene>
    <name evidence="6" type="ORF">MZO42_19110</name>
</gene>
<dbReference type="InterPro" id="IPR021095">
    <property type="entry name" value="DUF3734"/>
</dbReference>
<comment type="caution">
    <text evidence="4">Lacks conserved residue(s) required for the propagation of feature annotation.</text>
</comment>
<dbReference type="InterPro" id="IPR016035">
    <property type="entry name" value="Acyl_Trfase/lysoPLipase"/>
</dbReference>
<feature type="active site" description="Proton acceptor" evidence="4">
    <location>
        <position position="203"/>
    </location>
</feature>
<feature type="active site" description="Nucleophile" evidence="4">
    <location>
        <position position="47"/>
    </location>
</feature>
<dbReference type="EMBL" id="JALMLT010000005">
    <property type="protein sequence ID" value="MDT8760817.1"/>
    <property type="molecule type" value="Genomic_DNA"/>
</dbReference>
<dbReference type="Pfam" id="PF01734">
    <property type="entry name" value="Patatin"/>
    <property type="match status" value="1"/>
</dbReference>
<keyword evidence="1 4" id="KW-0378">Hydrolase</keyword>
<evidence type="ECO:0000256" key="4">
    <source>
        <dbReference type="PROSITE-ProRule" id="PRU01161"/>
    </source>
</evidence>
<sequence>MTSIPPRPDMPFALVLSGGNALGAYHGGAYQALHEANWLPDWIAGASAGAVNGALIGGNPVERRIERLQAFWRPADGESAQVPVAFEEARRTGAAALTMAMGQPGLFAPRSIYGPWWNPLGNPEPASLYDASPLRETLERLVDFTLLNQGQPRFSATAVDIETGEDIVFDTRTHALGPEHVRASSALLPAFSPVEIDGRLLGDAGISVNLPLDVVLREPGDGPLLCIAVDLLPLHGARPATLGETVLRMQDLLFATQSRRAIAAWQAIFDARTRAGDTRPITLLHIAYSDHQREVSGKAFDFSPRSAGMRWQAGYDDMIAALAAVGSRLSEPKGPGMRVFSGSEQDGQVRYDLVHHAIGPRSG</sequence>
<evidence type="ECO:0000313" key="6">
    <source>
        <dbReference type="EMBL" id="MDT8760817.1"/>
    </source>
</evidence>
<accession>A0ABU3NAJ8</accession>
<protein>
    <submittedName>
        <fullName evidence="6">Patatin-like phospholipase family protein</fullName>
    </submittedName>
</protein>
<dbReference type="CDD" id="cd07209">
    <property type="entry name" value="Pat_hypo_Ecoli_Z1214_like"/>
    <property type="match status" value="1"/>
</dbReference>
<dbReference type="PANTHER" id="PTHR14226:SF57">
    <property type="entry name" value="BLR7027 PROTEIN"/>
    <property type="match status" value="1"/>
</dbReference>